<evidence type="ECO:0000313" key="10">
    <source>
        <dbReference type="EMBL" id="MCP2165757.1"/>
    </source>
</evidence>
<feature type="transmembrane region" description="Helical" evidence="7">
    <location>
        <begin position="269"/>
        <end position="287"/>
    </location>
</feature>
<evidence type="ECO:0000256" key="6">
    <source>
        <dbReference type="SAM" id="MobiDB-lite"/>
    </source>
</evidence>
<dbReference type="EMBL" id="JAMTCK010000005">
    <property type="protein sequence ID" value="MCP2165757.1"/>
    <property type="molecule type" value="Genomic_DNA"/>
</dbReference>
<keyword evidence="11" id="KW-1185">Reference proteome</keyword>
<feature type="domain" description="Cell wall-active antibiotics response LiaF-like C-terminal" evidence="9">
    <location>
        <begin position="339"/>
        <end position="433"/>
    </location>
</feature>
<evidence type="ECO:0000256" key="1">
    <source>
        <dbReference type="ARBA" id="ARBA00004162"/>
    </source>
</evidence>
<feature type="compositionally biased region" description="Low complexity" evidence="6">
    <location>
        <begin position="179"/>
        <end position="200"/>
    </location>
</feature>
<comment type="subcellular location">
    <subcellularLocation>
        <location evidence="1">Cell membrane</location>
        <topology evidence="1">Single-pass membrane protein</topology>
    </subcellularLocation>
</comment>
<keyword evidence="4 7" id="KW-1133">Transmembrane helix</keyword>
<accession>A0AAE3KGD6</accession>
<feature type="transmembrane region" description="Helical" evidence="7">
    <location>
        <begin position="294"/>
        <end position="311"/>
    </location>
</feature>
<dbReference type="InterPro" id="IPR052027">
    <property type="entry name" value="PspC"/>
</dbReference>
<dbReference type="InterPro" id="IPR024425">
    <property type="entry name" value="LiaF-like_C"/>
</dbReference>
<organism evidence="10 11">
    <name type="scientific">Goodfellowiella coeruleoviolacea</name>
    <dbReference type="NCBI Taxonomy" id="334858"/>
    <lineage>
        <taxon>Bacteria</taxon>
        <taxon>Bacillati</taxon>
        <taxon>Actinomycetota</taxon>
        <taxon>Actinomycetes</taxon>
        <taxon>Pseudonocardiales</taxon>
        <taxon>Pseudonocardiaceae</taxon>
        <taxon>Goodfellowiella</taxon>
    </lineage>
</organism>
<dbReference type="InterPro" id="IPR007168">
    <property type="entry name" value="Phageshock_PspC_N"/>
</dbReference>
<keyword evidence="2" id="KW-1003">Cell membrane</keyword>
<protein>
    <submittedName>
        <fullName evidence="10">Phage shock protein C (PspC) family protein</fullName>
    </submittedName>
</protein>
<feature type="transmembrane region" description="Helical" evidence="7">
    <location>
        <begin position="239"/>
        <end position="257"/>
    </location>
</feature>
<name>A0AAE3KGD6_9PSEU</name>
<evidence type="ECO:0000256" key="7">
    <source>
        <dbReference type="SAM" id="Phobius"/>
    </source>
</evidence>
<dbReference type="Pfam" id="PF09922">
    <property type="entry name" value="LiaF-like_C"/>
    <property type="match status" value="1"/>
</dbReference>
<comment type="caution">
    <text evidence="10">The sequence shown here is derived from an EMBL/GenBank/DDBJ whole genome shotgun (WGS) entry which is preliminary data.</text>
</comment>
<evidence type="ECO:0000256" key="4">
    <source>
        <dbReference type="ARBA" id="ARBA00022989"/>
    </source>
</evidence>
<keyword evidence="5 7" id="KW-0472">Membrane</keyword>
<feature type="region of interest" description="Disordered" evidence="6">
    <location>
        <begin position="153"/>
        <end position="236"/>
    </location>
</feature>
<evidence type="ECO:0000256" key="5">
    <source>
        <dbReference type="ARBA" id="ARBA00023136"/>
    </source>
</evidence>
<keyword evidence="3 7" id="KW-0812">Transmembrane</keyword>
<evidence type="ECO:0000256" key="2">
    <source>
        <dbReference type="ARBA" id="ARBA00022475"/>
    </source>
</evidence>
<feature type="transmembrane region" description="Helical" evidence="7">
    <location>
        <begin position="125"/>
        <end position="143"/>
    </location>
</feature>
<dbReference type="AlphaFoldDB" id="A0AAE3KGD6"/>
<evidence type="ECO:0000259" key="9">
    <source>
        <dbReference type="Pfam" id="PF09922"/>
    </source>
</evidence>
<dbReference type="Proteomes" id="UP001206128">
    <property type="component" value="Unassembled WGS sequence"/>
</dbReference>
<sequence>MLVLVSGKNRGEHTVQDTARDFWATRPRRTRRGRKIAGVAAGIGQRYAIDPVIVRVGFVIATLYGGVGVVLYLLGWLLLPDETDEVSPAEGLLGRGRSGMSTLFTLALCAMLFPALGFLFTAGFLPLNGILSVLVALGVLYLLHRNRGQLAAAATSTTSTTTASGADAAGTGPQPADRPGGVAATTTGTAPDAADAATTPVPGPPAWDPLGAAPFAWDLPEPTPQPTEQPAETRRRPRVGVFTLGAVLVVGGALASVSPLLGGWLSPEHVIGVLLSVVGLGMVGGAFLRTGRGLIWLAAPLAVAGLVLAHSHDDDGPRWSGAGDLKLTPAAIANVDSVYRRSVGDIQLDLRQLPAEGTVHTRAITDVGDVEIWVPENADVEVTCASSLGDVSCLNNAQDGVDASVRVDDVGPDGPGGLKIVLEARTSTGSVEVRRDN</sequence>
<feature type="compositionally biased region" description="Low complexity" evidence="6">
    <location>
        <begin position="153"/>
        <end position="172"/>
    </location>
</feature>
<evidence type="ECO:0000256" key="3">
    <source>
        <dbReference type="ARBA" id="ARBA00022692"/>
    </source>
</evidence>
<dbReference type="GO" id="GO:0005886">
    <property type="term" value="C:plasma membrane"/>
    <property type="evidence" value="ECO:0007669"/>
    <property type="project" value="UniProtKB-SubCell"/>
</dbReference>
<dbReference type="Pfam" id="PF04024">
    <property type="entry name" value="PspC"/>
    <property type="match status" value="1"/>
</dbReference>
<proteinExistence type="predicted"/>
<evidence type="ECO:0000259" key="8">
    <source>
        <dbReference type="Pfam" id="PF04024"/>
    </source>
</evidence>
<feature type="domain" description="Phage shock protein PspC N-terminal" evidence="8">
    <location>
        <begin position="26"/>
        <end position="82"/>
    </location>
</feature>
<feature type="transmembrane region" description="Helical" evidence="7">
    <location>
        <begin position="56"/>
        <end position="79"/>
    </location>
</feature>
<reference evidence="10" key="1">
    <citation type="submission" date="2022-06" db="EMBL/GenBank/DDBJ databases">
        <title>Genomic Encyclopedia of Archaeal and Bacterial Type Strains, Phase II (KMG-II): from individual species to whole genera.</title>
        <authorList>
            <person name="Goeker M."/>
        </authorList>
    </citation>
    <scope>NUCLEOTIDE SEQUENCE</scope>
    <source>
        <strain evidence="10">DSM 43935</strain>
    </source>
</reference>
<evidence type="ECO:0000313" key="11">
    <source>
        <dbReference type="Proteomes" id="UP001206128"/>
    </source>
</evidence>
<gene>
    <name evidence="10" type="ORF">LX83_002615</name>
</gene>
<dbReference type="PANTHER" id="PTHR33885">
    <property type="entry name" value="PHAGE SHOCK PROTEIN C"/>
    <property type="match status" value="1"/>
</dbReference>
<dbReference type="PANTHER" id="PTHR33885:SF3">
    <property type="entry name" value="PHAGE SHOCK PROTEIN C"/>
    <property type="match status" value="1"/>
</dbReference>